<dbReference type="GO" id="GO:0005524">
    <property type="term" value="F:ATP binding"/>
    <property type="evidence" value="ECO:0007669"/>
    <property type="project" value="UniProtKB-KW"/>
</dbReference>
<dbReference type="GO" id="GO:0042626">
    <property type="term" value="F:ATPase-coupled transmembrane transporter activity"/>
    <property type="evidence" value="ECO:0007669"/>
    <property type="project" value="TreeGrafter"/>
</dbReference>
<dbReference type="AlphaFoldDB" id="A0A2X2SU01"/>
<dbReference type="Pfam" id="PF00005">
    <property type="entry name" value="ABC_tran"/>
    <property type="match status" value="1"/>
</dbReference>
<dbReference type="InterPro" id="IPR050095">
    <property type="entry name" value="ECF_ABC_transporter_ATP-bd"/>
</dbReference>
<feature type="domain" description="ABC transporter" evidence="4">
    <location>
        <begin position="60"/>
        <end position="134"/>
    </location>
</feature>
<evidence type="ECO:0000313" key="6">
    <source>
        <dbReference type="Proteomes" id="UP000251197"/>
    </source>
</evidence>
<evidence type="ECO:0000256" key="3">
    <source>
        <dbReference type="ARBA" id="ARBA00022840"/>
    </source>
</evidence>
<accession>A0A2X2SU01</accession>
<dbReference type="PANTHER" id="PTHR43553">
    <property type="entry name" value="HEAVY METAL TRANSPORTER"/>
    <property type="match status" value="1"/>
</dbReference>
<dbReference type="GO" id="GO:0043190">
    <property type="term" value="C:ATP-binding cassette (ABC) transporter complex"/>
    <property type="evidence" value="ECO:0007669"/>
    <property type="project" value="TreeGrafter"/>
</dbReference>
<dbReference type="STRING" id="158822.LH23_11820"/>
<organism evidence="5 6">
    <name type="scientific">Cedecea neteri</name>
    <dbReference type="NCBI Taxonomy" id="158822"/>
    <lineage>
        <taxon>Bacteria</taxon>
        <taxon>Pseudomonadati</taxon>
        <taxon>Pseudomonadota</taxon>
        <taxon>Gammaproteobacteria</taxon>
        <taxon>Enterobacterales</taxon>
        <taxon>Enterobacteriaceae</taxon>
        <taxon>Cedecea</taxon>
    </lineage>
</organism>
<dbReference type="Proteomes" id="UP000251197">
    <property type="component" value="Unassembled WGS sequence"/>
</dbReference>
<reference evidence="5 6" key="1">
    <citation type="submission" date="2018-06" db="EMBL/GenBank/DDBJ databases">
        <authorList>
            <consortium name="Pathogen Informatics"/>
            <person name="Doyle S."/>
        </authorList>
    </citation>
    <scope>NUCLEOTIDE SEQUENCE [LARGE SCALE GENOMIC DNA]</scope>
    <source>
        <strain evidence="5 6">NCTC12120</strain>
    </source>
</reference>
<dbReference type="EMBL" id="UAVU01000003">
    <property type="protein sequence ID" value="SQA96632.1"/>
    <property type="molecule type" value="Genomic_DNA"/>
</dbReference>
<dbReference type="PANTHER" id="PTHR43553:SF3">
    <property type="entry name" value="ABC TRANSPORTER ATP-BINDING PROTEIN MODF"/>
    <property type="match status" value="1"/>
</dbReference>
<dbReference type="Gene3D" id="3.40.50.300">
    <property type="entry name" value="P-loop containing nucleotide triphosphate hydrolases"/>
    <property type="match status" value="1"/>
</dbReference>
<keyword evidence="2" id="KW-0547">Nucleotide-binding</keyword>
<keyword evidence="1" id="KW-0813">Transport</keyword>
<evidence type="ECO:0000256" key="2">
    <source>
        <dbReference type="ARBA" id="ARBA00022741"/>
    </source>
</evidence>
<dbReference type="InterPro" id="IPR027417">
    <property type="entry name" value="P-loop_NTPase"/>
</dbReference>
<evidence type="ECO:0000256" key="1">
    <source>
        <dbReference type="ARBA" id="ARBA00022448"/>
    </source>
</evidence>
<protein>
    <submittedName>
        <fullName evidence="5">Uncharacterized ABC transporter ATP-binding protein YjjK</fullName>
    </submittedName>
</protein>
<dbReference type="SUPFAM" id="SSF52540">
    <property type="entry name" value="P-loop containing nucleoside triphosphate hydrolases"/>
    <property type="match status" value="1"/>
</dbReference>
<dbReference type="InterPro" id="IPR003439">
    <property type="entry name" value="ABC_transporter-like_ATP-bd"/>
</dbReference>
<dbReference type="GO" id="GO:0016887">
    <property type="term" value="F:ATP hydrolysis activity"/>
    <property type="evidence" value="ECO:0007669"/>
    <property type="project" value="InterPro"/>
</dbReference>
<sequence length="141" mass="15549">MKKQALLEQALIAQLAHSEKLAGVALPEADDPSARYTLPENEPRIVLKDGVVEYNDRPILHKLSWSVNPGEHWQIVGPNGAGKSTLLSLITGDHPQGYSNDLTLFGRRRGSGETIWDIKKHIGYVSSSLHLDYRVAPPFAT</sequence>
<name>A0A2X2SU01_9ENTR</name>
<evidence type="ECO:0000259" key="4">
    <source>
        <dbReference type="Pfam" id="PF00005"/>
    </source>
</evidence>
<evidence type="ECO:0000313" key="5">
    <source>
        <dbReference type="EMBL" id="SQA96632.1"/>
    </source>
</evidence>
<gene>
    <name evidence="5" type="primary">yjjK_1</name>
    <name evidence="5" type="ORF">NCTC12120_00389</name>
</gene>
<proteinExistence type="predicted"/>
<keyword evidence="3 5" id="KW-0067">ATP-binding</keyword>